<feature type="transmembrane region" description="Helical" evidence="4">
    <location>
        <begin position="76"/>
        <end position="99"/>
    </location>
</feature>
<evidence type="ECO:0000256" key="1">
    <source>
        <dbReference type="ARBA" id="ARBA00004370"/>
    </source>
</evidence>
<protein>
    <recommendedName>
        <fullName evidence="7">Mce-associated membrane protein</fullName>
    </recommendedName>
</protein>
<keyword evidence="2 4" id="KW-0472">Membrane</keyword>
<evidence type="ECO:0000256" key="2">
    <source>
        <dbReference type="ARBA" id="ARBA00023136"/>
    </source>
</evidence>
<evidence type="ECO:0008006" key="7">
    <source>
        <dbReference type="Google" id="ProtNLM"/>
    </source>
</evidence>
<feature type="region of interest" description="Disordered" evidence="3">
    <location>
        <begin position="1"/>
        <end position="71"/>
    </location>
</feature>
<keyword evidence="4" id="KW-0812">Transmembrane</keyword>
<comment type="subcellular location">
    <subcellularLocation>
        <location evidence="1">Membrane</location>
    </subcellularLocation>
</comment>
<dbReference type="PANTHER" id="PTHR37042:SF4">
    <property type="entry name" value="OUTER MEMBRANE PROTEIN RV1973"/>
    <property type="match status" value="1"/>
</dbReference>
<dbReference type="PANTHER" id="PTHR37042">
    <property type="entry name" value="OUTER MEMBRANE PROTEIN RV1973"/>
    <property type="match status" value="1"/>
</dbReference>
<evidence type="ECO:0000313" key="5">
    <source>
        <dbReference type="EMBL" id="MVQ51700.1"/>
    </source>
</evidence>
<keyword evidence="4" id="KW-1133">Transmembrane helix</keyword>
<accession>A0A6L6XWS7</accession>
<comment type="caution">
    <text evidence="5">The sequence shown here is derived from an EMBL/GenBank/DDBJ whole genome shotgun (WGS) entry which is preliminary data.</text>
</comment>
<dbReference type="GO" id="GO:0016020">
    <property type="term" value="C:membrane"/>
    <property type="evidence" value="ECO:0007669"/>
    <property type="project" value="UniProtKB-SubCell"/>
</dbReference>
<keyword evidence="6" id="KW-1185">Reference proteome</keyword>
<dbReference type="AlphaFoldDB" id="A0A6L6XWS7"/>
<dbReference type="RefSeq" id="WP_157346688.1">
    <property type="nucleotide sequence ID" value="NZ_WSEK01000005.1"/>
</dbReference>
<sequence length="241" mass="26276">MSRPRKPSSRPAGGRPRKIAGQRPIDPAVEEPERSVVGPETGPRPSSTTDEVDPVVEERAPGPVSTPPEERPGRRLTWILVAAVIVLALVGIAEVVYLARDPQPAVSAERPVVTGELSHRAAVEAAARATEEILSTTYTDYDKQVDQASSKMTDAFAKEYRETAEGIRDEFIEKRSKLQVKAVAQGVAQASPDQVQALLFLNQYVEKVEGGKPQTAFAQYRALVTVVRTDHGWLVSDIETK</sequence>
<reference evidence="5 6" key="1">
    <citation type="submission" date="2019-12" db="EMBL/GenBank/DDBJ databases">
        <authorList>
            <person name="Huq M.A."/>
        </authorList>
    </citation>
    <scope>NUCLEOTIDE SEQUENCE [LARGE SCALE GENOMIC DNA]</scope>
    <source>
        <strain evidence="5 6">MAH-18</strain>
    </source>
</reference>
<name>A0A6L6XWS7_9ACTN</name>
<evidence type="ECO:0000256" key="3">
    <source>
        <dbReference type="SAM" id="MobiDB-lite"/>
    </source>
</evidence>
<evidence type="ECO:0000313" key="6">
    <source>
        <dbReference type="Proteomes" id="UP000473525"/>
    </source>
</evidence>
<dbReference type="Proteomes" id="UP000473525">
    <property type="component" value="Unassembled WGS sequence"/>
</dbReference>
<organism evidence="5 6">
    <name type="scientific">Nocardioides agri</name>
    <dbReference type="NCBI Taxonomy" id="2682843"/>
    <lineage>
        <taxon>Bacteria</taxon>
        <taxon>Bacillati</taxon>
        <taxon>Actinomycetota</taxon>
        <taxon>Actinomycetes</taxon>
        <taxon>Propionibacteriales</taxon>
        <taxon>Nocardioidaceae</taxon>
        <taxon>Nocardioides</taxon>
    </lineage>
</organism>
<dbReference type="EMBL" id="WSEK01000005">
    <property type="protein sequence ID" value="MVQ51700.1"/>
    <property type="molecule type" value="Genomic_DNA"/>
</dbReference>
<proteinExistence type="predicted"/>
<evidence type="ECO:0000256" key="4">
    <source>
        <dbReference type="SAM" id="Phobius"/>
    </source>
</evidence>
<gene>
    <name evidence="5" type="ORF">GON03_21175</name>
</gene>